<name>A0A7J5XG43_DISMA</name>
<sequence>MLRRRMVLELQLAGELAEGLPLGVIIKDFACDIQAEIAMSFFLLFSSSSFSFVSMSSCSSFIFFSGPYWENKTSCWDALGTQVLHKAVKSSYLSSSPGVLPKLLCFFDVVSNQEVVKDGGDSHYLPQIQAQNCNLFKRVHVGISSVLWVVDLRVDPGSLEVGVFDLLGLPLALQRQNEIDITPDTALTLLSTQIGFTVLNKSFSLYIPYLIFWVTDHGGLPLSVHVHVPVVRLLGIGVRDDMVSSGSSILALSSQSLGFLASGSLMVLAGSMSQSSSMEPDSTFSPSIFTSYVWSGFRISVYMWTSCRSYLAFDVFLDEVVLALVVEDHVNLLCAVSTDVRGEDLDVAASAVDLLLVLDGELDDQGRSLVAERLKAGRHGVKAGILAGLET</sequence>
<accession>A0A7J5XG43</accession>
<comment type="caution">
    <text evidence="1">The sequence shown here is derived from an EMBL/GenBank/DDBJ whole genome shotgun (WGS) entry which is preliminary data.</text>
</comment>
<evidence type="ECO:0000313" key="1">
    <source>
        <dbReference type="EMBL" id="KAF3835587.1"/>
    </source>
</evidence>
<reference evidence="1 2" key="1">
    <citation type="submission" date="2020-03" db="EMBL/GenBank/DDBJ databases">
        <title>Dissostichus mawsoni Genome sequencing and assembly.</title>
        <authorList>
            <person name="Park H."/>
        </authorList>
    </citation>
    <scope>NUCLEOTIDE SEQUENCE [LARGE SCALE GENOMIC DNA]</scope>
    <source>
        <strain evidence="1">DM0001</strain>
        <tissue evidence="1">Muscle</tissue>
    </source>
</reference>
<dbReference type="AlphaFoldDB" id="A0A7J5XG43"/>
<keyword evidence="2" id="KW-1185">Reference proteome</keyword>
<organism evidence="1 2">
    <name type="scientific">Dissostichus mawsoni</name>
    <name type="common">Antarctic cod</name>
    <dbReference type="NCBI Taxonomy" id="36200"/>
    <lineage>
        <taxon>Eukaryota</taxon>
        <taxon>Metazoa</taxon>
        <taxon>Chordata</taxon>
        <taxon>Craniata</taxon>
        <taxon>Vertebrata</taxon>
        <taxon>Euteleostomi</taxon>
        <taxon>Actinopterygii</taxon>
        <taxon>Neopterygii</taxon>
        <taxon>Teleostei</taxon>
        <taxon>Neoteleostei</taxon>
        <taxon>Acanthomorphata</taxon>
        <taxon>Eupercaria</taxon>
        <taxon>Perciformes</taxon>
        <taxon>Notothenioidei</taxon>
        <taxon>Nototheniidae</taxon>
        <taxon>Dissostichus</taxon>
    </lineage>
</organism>
<evidence type="ECO:0000313" key="2">
    <source>
        <dbReference type="Proteomes" id="UP000518266"/>
    </source>
</evidence>
<protein>
    <submittedName>
        <fullName evidence="1">Uncharacterized protein</fullName>
    </submittedName>
</protein>
<dbReference type="EMBL" id="JAAKFY010000025">
    <property type="protein sequence ID" value="KAF3835587.1"/>
    <property type="molecule type" value="Genomic_DNA"/>
</dbReference>
<dbReference type="Proteomes" id="UP000518266">
    <property type="component" value="Unassembled WGS sequence"/>
</dbReference>
<proteinExistence type="predicted"/>
<gene>
    <name evidence="1" type="ORF">F7725_028145</name>
</gene>